<proteinExistence type="predicted"/>
<organism evidence="1 2">
    <name type="scientific">Gracilibacillus pellucidus</name>
    <dbReference type="NCBI Taxonomy" id="3095368"/>
    <lineage>
        <taxon>Bacteria</taxon>
        <taxon>Bacillati</taxon>
        <taxon>Bacillota</taxon>
        <taxon>Bacilli</taxon>
        <taxon>Bacillales</taxon>
        <taxon>Bacillaceae</taxon>
        <taxon>Gracilibacillus</taxon>
    </lineage>
</organism>
<evidence type="ECO:0000313" key="1">
    <source>
        <dbReference type="EMBL" id="MDX8046571.1"/>
    </source>
</evidence>
<protein>
    <submittedName>
        <fullName evidence="1">SPOR domain-containing protein</fullName>
    </submittedName>
</protein>
<dbReference type="EMBL" id="JAWZSR010000006">
    <property type="protein sequence ID" value="MDX8046571.1"/>
    <property type="molecule type" value="Genomic_DNA"/>
</dbReference>
<comment type="caution">
    <text evidence="1">The sequence shown here is derived from an EMBL/GenBank/DDBJ whole genome shotgun (WGS) entry which is preliminary data.</text>
</comment>
<dbReference type="Proteomes" id="UP001277972">
    <property type="component" value="Unassembled WGS sequence"/>
</dbReference>
<accession>A0ACC6M6Q2</accession>
<sequence length="292" mass="33091">MDNKKPISVRINQDKTSSSSSEPERRESSLEDYIRENHHPVIDDQHVYRRNYTPGNNNKNGSFWSKYKPLLISGVTAIVIGSFLGVIMLRMFINIDPEEVAFDSSSTINNQAASVSSEQVETKEENYQGKEYHFYVTQAGVFSSESAAEQLVAELKEENIDGMVWQRDDSYHVYVSLTSSQEASKDFTEKFISDSDDMYSGKPWDVNAESAALEEGESEWVQLLESSLEQMIEGNIDEGEMNRLLEDKPTNPSALVEQIVSILESLQAQNEEQSAQVLVLQVLYNYDRLSVE</sequence>
<evidence type="ECO:0000313" key="2">
    <source>
        <dbReference type="Proteomes" id="UP001277972"/>
    </source>
</evidence>
<reference evidence="1" key="1">
    <citation type="submission" date="2023-11" db="EMBL/GenBank/DDBJ databases">
        <title>Gracilibacillus pellucida a moderately halophilic bacterium isolated from saline soil in Xinjiang province.</title>
        <authorList>
            <person name="Zhang Z."/>
            <person name="Tan F."/>
            <person name="Wang Y."/>
            <person name="Xia M."/>
        </authorList>
    </citation>
    <scope>NUCLEOTIDE SEQUENCE</scope>
    <source>
        <strain evidence="1">S3-1-1</strain>
    </source>
</reference>
<gene>
    <name evidence="1" type="ORF">SH601_11310</name>
</gene>
<keyword evidence="2" id="KW-1185">Reference proteome</keyword>
<name>A0ACC6M6Q2_9BACI</name>